<dbReference type="RefSeq" id="WP_006056378.1">
    <property type="nucleotide sequence ID" value="NZ_RZHH01000002.1"/>
</dbReference>
<gene>
    <name evidence="3" type="ORF">ELS19_02435</name>
</gene>
<feature type="domain" description="DUF8059" evidence="2">
    <location>
        <begin position="1"/>
        <end position="137"/>
    </location>
</feature>
<keyword evidence="1" id="KW-1133">Transmembrane helix</keyword>
<feature type="transmembrane region" description="Helical" evidence="1">
    <location>
        <begin position="45"/>
        <end position="64"/>
    </location>
</feature>
<organism evidence="3 4">
    <name type="scientific">Halogeometricum borinquense</name>
    <dbReference type="NCBI Taxonomy" id="60847"/>
    <lineage>
        <taxon>Archaea</taxon>
        <taxon>Methanobacteriati</taxon>
        <taxon>Methanobacteriota</taxon>
        <taxon>Stenosarchaea group</taxon>
        <taxon>Halobacteria</taxon>
        <taxon>Halobacteriales</taxon>
        <taxon>Haloferacaceae</taxon>
        <taxon>Halogeometricum</taxon>
    </lineage>
</organism>
<name>A0A482T9U0_9EURY</name>
<comment type="caution">
    <text evidence="3">The sequence shown here is derived from an EMBL/GenBank/DDBJ whole genome shotgun (WGS) entry which is preliminary data.</text>
</comment>
<evidence type="ECO:0000313" key="4">
    <source>
        <dbReference type="Proteomes" id="UP000294028"/>
    </source>
</evidence>
<reference evidence="3 4" key="1">
    <citation type="submission" date="2018-12" db="EMBL/GenBank/DDBJ databases">
        <title>Genome analysis provides insights into bioremediation potentialities of Halogeometricum borinquense strain N11.</title>
        <authorList>
            <person name="Najjari A."/>
            <person name="Youssef N."/>
            <person name="Fhoula I."/>
            <person name="Ben Dhia O."/>
            <person name="Mahjoubi M."/>
            <person name="Ouzari H.I."/>
            <person name="Cherif A."/>
        </authorList>
    </citation>
    <scope>NUCLEOTIDE SEQUENCE [LARGE SCALE GENOMIC DNA]</scope>
    <source>
        <strain evidence="3 4">N11</strain>
    </source>
</reference>
<evidence type="ECO:0000256" key="1">
    <source>
        <dbReference type="SAM" id="Phobius"/>
    </source>
</evidence>
<dbReference type="GeneID" id="9994427"/>
<proteinExistence type="predicted"/>
<accession>A0A482T9U0</accession>
<dbReference type="EMBL" id="RZHH01000002">
    <property type="protein sequence ID" value="RYJ12936.1"/>
    <property type="molecule type" value="Genomic_DNA"/>
</dbReference>
<evidence type="ECO:0000313" key="3">
    <source>
        <dbReference type="EMBL" id="RYJ12936.1"/>
    </source>
</evidence>
<protein>
    <recommendedName>
        <fullName evidence="2">DUF8059 domain-containing protein</fullName>
    </recommendedName>
</protein>
<feature type="transmembrane region" description="Helical" evidence="1">
    <location>
        <begin position="7"/>
        <end position="25"/>
    </location>
</feature>
<evidence type="ECO:0000259" key="2">
    <source>
        <dbReference type="Pfam" id="PF26248"/>
    </source>
</evidence>
<keyword evidence="1" id="KW-0812">Transmembrane</keyword>
<dbReference type="Proteomes" id="UP000294028">
    <property type="component" value="Unassembled WGS sequence"/>
</dbReference>
<dbReference type="AlphaFoldDB" id="A0A482T9U0"/>
<dbReference type="InterPro" id="IPR058372">
    <property type="entry name" value="DUF8059"/>
</dbReference>
<feature type="transmembrane region" description="Helical" evidence="1">
    <location>
        <begin position="71"/>
        <end position="88"/>
    </location>
</feature>
<keyword evidence="1" id="KW-0472">Membrane</keyword>
<dbReference type="Pfam" id="PF26248">
    <property type="entry name" value="DUF8059"/>
    <property type="match status" value="1"/>
</dbReference>
<sequence>MSRVLKTSGFLGLTVMMAVGLYMAMQLETGGNAGWLVPGHAHLGVLSILAIVMGSQVDALNVVGRLRKATAGLYLIGQWMLPLAVWGVSATGIAVIGMSTMLWGLCLVVSMLLMAHQAWTADSRDSAGPGTVTPSMD</sequence>
<feature type="transmembrane region" description="Helical" evidence="1">
    <location>
        <begin position="94"/>
        <end position="115"/>
    </location>
</feature>